<dbReference type="AlphaFoldDB" id="A0A6A6WNI9"/>
<dbReference type="EMBL" id="MU003198">
    <property type="protein sequence ID" value="KAF2785434.1"/>
    <property type="molecule type" value="Genomic_DNA"/>
</dbReference>
<accession>A0A6A6WNI9</accession>
<sequence length="170" mass="18808">MRFVGSQHNVGLYAREPNKPFNNFSCVELYVRGHLKLGMSAVREEPDNVCKRFVASKRGELGLRGFSFWFSFSSGARARACGRGRQLGGGLANNVLECAKFQTVADFAGPTAAIDGPNQAFFHLFAHYAAKKCRIDDNKVSFESADPWLPFDVLLVVMQRLVASQSRVEG</sequence>
<evidence type="ECO:0000313" key="1">
    <source>
        <dbReference type="EMBL" id="KAF2785434.1"/>
    </source>
</evidence>
<dbReference type="Proteomes" id="UP000799757">
    <property type="component" value="Unassembled WGS sequence"/>
</dbReference>
<gene>
    <name evidence="1" type="ORF">K505DRAFT_369392</name>
</gene>
<name>A0A6A6WNI9_9PLEO</name>
<protein>
    <submittedName>
        <fullName evidence="1">Uncharacterized protein</fullName>
    </submittedName>
</protein>
<organism evidence="1 2">
    <name type="scientific">Melanomma pulvis-pyrius CBS 109.77</name>
    <dbReference type="NCBI Taxonomy" id="1314802"/>
    <lineage>
        <taxon>Eukaryota</taxon>
        <taxon>Fungi</taxon>
        <taxon>Dikarya</taxon>
        <taxon>Ascomycota</taxon>
        <taxon>Pezizomycotina</taxon>
        <taxon>Dothideomycetes</taxon>
        <taxon>Pleosporomycetidae</taxon>
        <taxon>Pleosporales</taxon>
        <taxon>Melanommataceae</taxon>
        <taxon>Melanomma</taxon>
    </lineage>
</organism>
<keyword evidence="2" id="KW-1185">Reference proteome</keyword>
<evidence type="ECO:0000313" key="2">
    <source>
        <dbReference type="Proteomes" id="UP000799757"/>
    </source>
</evidence>
<reference evidence="1" key="1">
    <citation type="journal article" date="2020" name="Stud. Mycol.">
        <title>101 Dothideomycetes genomes: a test case for predicting lifestyles and emergence of pathogens.</title>
        <authorList>
            <person name="Haridas S."/>
            <person name="Albert R."/>
            <person name="Binder M."/>
            <person name="Bloem J."/>
            <person name="Labutti K."/>
            <person name="Salamov A."/>
            <person name="Andreopoulos B."/>
            <person name="Baker S."/>
            <person name="Barry K."/>
            <person name="Bills G."/>
            <person name="Bluhm B."/>
            <person name="Cannon C."/>
            <person name="Castanera R."/>
            <person name="Culley D."/>
            <person name="Daum C."/>
            <person name="Ezra D."/>
            <person name="Gonzalez J."/>
            <person name="Henrissat B."/>
            <person name="Kuo A."/>
            <person name="Liang C."/>
            <person name="Lipzen A."/>
            <person name="Lutzoni F."/>
            <person name="Magnuson J."/>
            <person name="Mondo S."/>
            <person name="Nolan M."/>
            <person name="Ohm R."/>
            <person name="Pangilinan J."/>
            <person name="Park H.-J."/>
            <person name="Ramirez L."/>
            <person name="Alfaro M."/>
            <person name="Sun H."/>
            <person name="Tritt A."/>
            <person name="Yoshinaga Y."/>
            <person name="Zwiers L.-H."/>
            <person name="Turgeon B."/>
            <person name="Goodwin S."/>
            <person name="Spatafora J."/>
            <person name="Crous P."/>
            <person name="Grigoriev I."/>
        </authorList>
    </citation>
    <scope>NUCLEOTIDE SEQUENCE</scope>
    <source>
        <strain evidence="1">CBS 109.77</strain>
    </source>
</reference>
<proteinExistence type="predicted"/>